<proteinExistence type="predicted"/>
<dbReference type="EMBL" id="KZ805353">
    <property type="protein sequence ID" value="PVI01755.1"/>
    <property type="molecule type" value="Genomic_DNA"/>
</dbReference>
<dbReference type="InterPro" id="IPR052998">
    <property type="entry name" value="Hetero-Diels-Alderase-like"/>
</dbReference>
<keyword evidence="2" id="KW-1185">Reference proteome</keyword>
<dbReference type="STRING" id="97972.A0A2V1DWX2"/>
<sequence length="319" mass="34334">MPQLIYQLPTIPSFFESILALPNGTLLLSRQDVPELWEVNPTTKTGRRILHIPGVESLTGLTELSPNIYVVGGGTYRLMNHEGSVPGSYSLWLIDLSNPDSSEEKFRKVASVPHIGQVNGLERWDDRTVLVADSYFGKIYRVDVVDGTSEVCFEDGATTTDAPGAPVRMSVNGIKVRWDGGEGGKYIYFTNTTRLLFCRVPVGRGSEEGKLEVGGPVEILASGYDGTTAWFMPDDFCFAEDGTAFITSHPTNMVFKTVKGGGVVRIAGGLKEWDVAAATACVFGKGEADRGTLYVCTAGANVVPIEGKTEGAKVVAVEV</sequence>
<evidence type="ECO:0008006" key="3">
    <source>
        <dbReference type="Google" id="ProtNLM"/>
    </source>
</evidence>
<reference evidence="1 2" key="1">
    <citation type="journal article" date="2018" name="Sci. Rep.">
        <title>Comparative genomics provides insights into the lifestyle and reveals functional heterogeneity of dark septate endophytic fungi.</title>
        <authorList>
            <person name="Knapp D.G."/>
            <person name="Nemeth J.B."/>
            <person name="Barry K."/>
            <person name="Hainaut M."/>
            <person name="Henrissat B."/>
            <person name="Johnson J."/>
            <person name="Kuo A."/>
            <person name="Lim J.H.P."/>
            <person name="Lipzen A."/>
            <person name="Nolan M."/>
            <person name="Ohm R.A."/>
            <person name="Tamas L."/>
            <person name="Grigoriev I.V."/>
            <person name="Spatafora J.W."/>
            <person name="Nagy L.G."/>
            <person name="Kovacs G.M."/>
        </authorList>
    </citation>
    <scope>NUCLEOTIDE SEQUENCE [LARGE SCALE GENOMIC DNA]</scope>
    <source>
        <strain evidence="1 2">DSE2036</strain>
    </source>
</reference>
<evidence type="ECO:0000313" key="1">
    <source>
        <dbReference type="EMBL" id="PVI01755.1"/>
    </source>
</evidence>
<accession>A0A2V1DWX2</accession>
<protein>
    <recommendedName>
        <fullName evidence="3">SMP-30/Gluconolactonase/LRE-like region domain-containing protein</fullName>
    </recommendedName>
</protein>
<name>A0A2V1DWX2_9PLEO</name>
<dbReference type="Proteomes" id="UP000244855">
    <property type="component" value="Unassembled WGS sequence"/>
</dbReference>
<dbReference type="PANTHER" id="PTHR42060:SF1">
    <property type="entry name" value="NHL REPEAT-CONTAINING PROTEIN"/>
    <property type="match status" value="1"/>
</dbReference>
<dbReference type="Gene3D" id="2.120.10.30">
    <property type="entry name" value="TolB, C-terminal domain"/>
    <property type="match status" value="1"/>
</dbReference>
<evidence type="ECO:0000313" key="2">
    <source>
        <dbReference type="Proteomes" id="UP000244855"/>
    </source>
</evidence>
<dbReference type="SUPFAM" id="SSF63829">
    <property type="entry name" value="Calcium-dependent phosphotriesterase"/>
    <property type="match status" value="1"/>
</dbReference>
<dbReference type="PANTHER" id="PTHR42060">
    <property type="entry name" value="NHL REPEAT-CONTAINING PROTEIN-RELATED"/>
    <property type="match status" value="1"/>
</dbReference>
<dbReference type="AlphaFoldDB" id="A0A2V1DWX2"/>
<dbReference type="OrthoDB" id="3756138at2759"/>
<gene>
    <name evidence="1" type="ORF">DM02DRAFT_704385</name>
</gene>
<organism evidence="1 2">
    <name type="scientific">Periconia macrospinosa</name>
    <dbReference type="NCBI Taxonomy" id="97972"/>
    <lineage>
        <taxon>Eukaryota</taxon>
        <taxon>Fungi</taxon>
        <taxon>Dikarya</taxon>
        <taxon>Ascomycota</taxon>
        <taxon>Pezizomycotina</taxon>
        <taxon>Dothideomycetes</taxon>
        <taxon>Pleosporomycetidae</taxon>
        <taxon>Pleosporales</taxon>
        <taxon>Massarineae</taxon>
        <taxon>Periconiaceae</taxon>
        <taxon>Periconia</taxon>
    </lineage>
</organism>
<dbReference type="InterPro" id="IPR011042">
    <property type="entry name" value="6-blade_b-propeller_TolB-like"/>
</dbReference>